<accession>A0A4Z0JHS2</accession>
<protein>
    <recommendedName>
        <fullName evidence="1">LysR substrate-binding domain-containing protein</fullName>
    </recommendedName>
</protein>
<gene>
    <name evidence="2" type="ORF">EGT49_10990</name>
</gene>
<keyword evidence="3" id="KW-1185">Reference proteome</keyword>
<evidence type="ECO:0000313" key="2">
    <source>
        <dbReference type="EMBL" id="TGD21571.1"/>
    </source>
</evidence>
<dbReference type="Pfam" id="PF03466">
    <property type="entry name" value="LysR_substrate"/>
    <property type="match status" value="1"/>
</dbReference>
<reference evidence="2 3" key="1">
    <citation type="submission" date="2018-10" db="EMBL/GenBank/DDBJ databases">
        <title>Lactobacillus sp. R7 and Lactobacillus sp. R19 isolated from fermented mustard green product of Taiwan.</title>
        <authorList>
            <person name="Lin S.-T."/>
        </authorList>
    </citation>
    <scope>NUCLEOTIDE SEQUENCE [LARGE SCALE GENOMIC DNA]</scope>
    <source>
        <strain evidence="2 3">BCRC 81127</strain>
    </source>
</reference>
<dbReference type="Gene3D" id="3.40.190.290">
    <property type="match status" value="1"/>
</dbReference>
<dbReference type="AlphaFoldDB" id="A0A4Z0JHS2"/>
<name>A0A4Z0JHS2_9LACO</name>
<comment type="caution">
    <text evidence="2">The sequence shown here is derived from an EMBL/GenBank/DDBJ whole genome shotgun (WGS) entry which is preliminary data.</text>
</comment>
<dbReference type="InterPro" id="IPR005119">
    <property type="entry name" value="LysR_subst-bd"/>
</dbReference>
<dbReference type="EMBL" id="RKLY01000035">
    <property type="protein sequence ID" value="TGD21571.1"/>
    <property type="molecule type" value="Genomic_DNA"/>
</dbReference>
<proteinExistence type="predicted"/>
<organism evidence="2 3">
    <name type="scientific">Companilactobacillus suantsaicola</name>
    <dbReference type="NCBI Taxonomy" id="2487723"/>
    <lineage>
        <taxon>Bacteria</taxon>
        <taxon>Bacillati</taxon>
        <taxon>Bacillota</taxon>
        <taxon>Bacilli</taxon>
        <taxon>Lactobacillales</taxon>
        <taxon>Lactobacillaceae</taxon>
        <taxon>Companilactobacillus</taxon>
    </lineage>
</organism>
<evidence type="ECO:0000313" key="3">
    <source>
        <dbReference type="Proteomes" id="UP000298021"/>
    </source>
</evidence>
<dbReference type="Proteomes" id="UP000298021">
    <property type="component" value="Unassembled WGS sequence"/>
</dbReference>
<evidence type="ECO:0000259" key="1">
    <source>
        <dbReference type="Pfam" id="PF03466"/>
    </source>
</evidence>
<sequence>MIHHPIEFNYLNAIVASVSAGLGISLLPKKVVQTYLAQGTIKEIPLPENFSTLPVSFIYRKDHIMTQSFQEFIKTF</sequence>
<feature type="domain" description="LysR substrate-binding" evidence="1">
    <location>
        <begin position="5"/>
        <end position="74"/>
    </location>
</feature>
<dbReference type="SUPFAM" id="SSF53850">
    <property type="entry name" value="Periplasmic binding protein-like II"/>
    <property type="match status" value="1"/>
</dbReference>